<dbReference type="PIRSF" id="PIRSF000410">
    <property type="entry name" value="CheR"/>
    <property type="match status" value="1"/>
</dbReference>
<organism evidence="7 9">
    <name type="scientific">Salinibacter ruber</name>
    <dbReference type="NCBI Taxonomy" id="146919"/>
    <lineage>
        <taxon>Bacteria</taxon>
        <taxon>Pseudomonadati</taxon>
        <taxon>Rhodothermota</taxon>
        <taxon>Rhodothermia</taxon>
        <taxon>Rhodothermales</taxon>
        <taxon>Salinibacteraceae</taxon>
        <taxon>Salinibacter</taxon>
    </lineage>
</organism>
<proteinExistence type="predicted"/>
<evidence type="ECO:0000313" key="9">
    <source>
        <dbReference type="Proteomes" id="UP001155034"/>
    </source>
</evidence>
<evidence type="ECO:0000256" key="2">
    <source>
        <dbReference type="ARBA" id="ARBA00012534"/>
    </source>
</evidence>
<sequence length="292" mass="33435">MKKPTAAEASLSRQTFNRLRDLVREHAGIDFPDEKRYLLESRVKPRLLAQEVPDFETYADRLEQGDTREIARLVNAVTINETAFFRHPSQFEALEDTILPELVRLHQQEWSGPMRLWSAACSAGDEAYSLAILIRDTIGPRHPRMEYEIVGTDIDTEVLEEARAGRYRKRSVRNVPPAYLRDYFDRSGEAFVVDPAIRDMVEFRPLNLTDAQDMRRMRNFDLIMCANVLIYFNETSKKNVLQGLYRSLRPGGYLFVGGSEALGELDVPLEPVRHEGALAYRRPTNGSVSSRA</sequence>
<gene>
    <name evidence="7" type="ORF">GGP82_000631</name>
    <name evidence="8" type="ORF">GGP83_000170</name>
</gene>
<dbReference type="InterPro" id="IPR050903">
    <property type="entry name" value="Bact_Chemotaxis_MeTrfase"/>
</dbReference>
<dbReference type="Pfam" id="PF01739">
    <property type="entry name" value="CheR"/>
    <property type="match status" value="1"/>
</dbReference>
<dbReference type="GO" id="GO:0008983">
    <property type="term" value="F:protein-glutamate O-methyltransferase activity"/>
    <property type="evidence" value="ECO:0007669"/>
    <property type="project" value="UniProtKB-EC"/>
</dbReference>
<dbReference type="InterPro" id="IPR022642">
    <property type="entry name" value="CheR_C"/>
</dbReference>
<dbReference type="EMBL" id="JANTYZ010000001">
    <property type="protein sequence ID" value="MCS3864100.1"/>
    <property type="molecule type" value="Genomic_DNA"/>
</dbReference>
<dbReference type="PROSITE" id="PS50123">
    <property type="entry name" value="CHER"/>
    <property type="match status" value="1"/>
</dbReference>
<reference evidence="7" key="1">
    <citation type="submission" date="2022-08" db="EMBL/GenBank/DDBJ databases">
        <title>Genomic Encyclopedia of Type Strains, Phase V (KMG-V): Genome sequencing to study the core and pangenomes of soil and plant-associated prokaryotes.</title>
        <authorList>
            <person name="Whitman W."/>
        </authorList>
    </citation>
    <scope>NUCLEOTIDE SEQUENCE</scope>
    <source>
        <strain evidence="7">SP2016B</strain>
        <strain evidence="8">SP2017</strain>
    </source>
</reference>
<dbReference type="EMBL" id="JANUBB010000001">
    <property type="protein sequence ID" value="MCS3950244.1"/>
    <property type="molecule type" value="Genomic_DNA"/>
</dbReference>
<dbReference type="EC" id="2.1.1.80" evidence="2"/>
<dbReference type="InterPro" id="IPR029063">
    <property type="entry name" value="SAM-dependent_MTases_sf"/>
</dbReference>
<dbReference type="Proteomes" id="UP001155034">
    <property type="component" value="Unassembled WGS sequence"/>
</dbReference>
<dbReference type="SMART" id="SM00138">
    <property type="entry name" value="MeTrc"/>
    <property type="match status" value="1"/>
</dbReference>
<dbReference type="InterPro" id="IPR036804">
    <property type="entry name" value="CheR_N_sf"/>
</dbReference>
<keyword evidence="3 7" id="KW-0489">Methyltransferase</keyword>
<dbReference type="PANTHER" id="PTHR24422">
    <property type="entry name" value="CHEMOTAXIS PROTEIN METHYLTRANSFERASE"/>
    <property type="match status" value="1"/>
</dbReference>
<dbReference type="RefSeq" id="WP_259081255.1">
    <property type="nucleotide sequence ID" value="NZ_JANTYZ010000001.1"/>
</dbReference>
<dbReference type="InterPro" id="IPR022641">
    <property type="entry name" value="CheR_N"/>
</dbReference>
<keyword evidence="4 7" id="KW-0808">Transferase</keyword>
<accession>A0A9X2RDK5</accession>
<dbReference type="InterPro" id="IPR026024">
    <property type="entry name" value="Chemotaxis_MeTrfase_CheR"/>
</dbReference>
<keyword evidence="5" id="KW-0949">S-adenosyl-L-methionine</keyword>
<dbReference type="InterPro" id="IPR000780">
    <property type="entry name" value="CheR_MeTrfase"/>
</dbReference>
<feature type="domain" description="CheR-type methyltransferase" evidence="6">
    <location>
        <begin position="4"/>
        <end position="285"/>
    </location>
</feature>
<dbReference type="Gene3D" id="3.40.50.150">
    <property type="entry name" value="Vaccinia Virus protein VP39"/>
    <property type="match status" value="1"/>
</dbReference>
<evidence type="ECO:0000256" key="1">
    <source>
        <dbReference type="ARBA" id="ARBA00001541"/>
    </source>
</evidence>
<dbReference type="SUPFAM" id="SSF47757">
    <property type="entry name" value="Chemotaxis receptor methyltransferase CheR, N-terminal domain"/>
    <property type="match status" value="1"/>
</dbReference>
<comment type="caution">
    <text evidence="7">The sequence shown here is derived from an EMBL/GenBank/DDBJ whole genome shotgun (WGS) entry which is preliminary data.</text>
</comment>
<dbReference type="PANTHER" id="PTHR24422:SF10">
    <property type="entry name" value="CHEMOTAXIS PROTEIN METHYLTRANSFERASE 2"/>
    <property type="match status" value="1"/>
</dbReference>
<evidence type="ECO:0000256" key="4">
    <source>
        <dbReference type="ARBA" id="ARBA00022679"/>
    </source>
</evidence>
<protein>
    <recommendedName>
        <fullName evidence="2">protein-glutamate O-methyltransferase</fullName>
        <ecNumber evidence="2">2.1.1.80</ecNumber>
    </recommendedName>
</protein>
<evidence type="ECO:0000313" key="8">
    <source>
        <dbReference type="EMBL" id="MCS3950244.1"/>
    </source>
</evidence>
<dbReference type="PRINTS" id="PR00996">
    <property type="entry name" value="CHERMTFRASE"/>
</dbReference>
<dbReference type="CDD" id="cd02440">
    <property type="entry name" value="AdoMet_MTases"/>
    <property type="match status" value="1"/>
</dbReference>
<evidence type="ECO:0000259" key="6">
    <source>
        <dbReference type="PROSITE" id="PS50123"/>
    </source>
</evidence>
<comment type="catalytic activity">
    <reaction evidence="1">
        <text>L-glutamyl-[protein] + S-adenosyl-L-methionine = [protein]-L-glutamate 5-O-methyl ester + S-adenosyl-L-homocysteine</text>
        <dbReference type="Rhea" id="RHEA:24452"/>
        <dbReference type="Rhea" id="RHEA-COMP:10208"/>
        <dbReference type="Rhea" id="RHEA-COMP:10311"/>
        <dbReference type="ChEBI" id="CHEBI:29973"/>
        <dbReference type="ChEBI" id="CHEBI:57856"/>
        <dbReference type="ChEBI" id="CHEBI:59789"/>
        <dbReference type="ChEBI" id="CHEBI:82795"/>
        <dbReference type="EC" id="2.1.1.80"/>
    </reaction>
</comment>
<dbReference type="Gene3D" id="1.10.155.10">
    <property type="entry name" value="Chemotaxis receptor methyltransferase CheR, N-terminal domain"/>
    <property type="match status" value="1"/>
</dbReference>
<dbReference type="Proteomes" id="UP001155010">
    <property type="component" value="Unassembled WGS sequence"/>
</dbReference>
<dbReference type="Pfam" id="PF03705">
    <property type="entry name" value="CheR_N"/>
    <property type="match status" value="1"/>
</dbReference>
<evidence type="ECO:0000256" key="3">
    <source>
        <dbReference type="ARBA" id="ARBA00022603"/>
    </source>
</evidence>
<evidence type="ECO:0000256" key="5">
    <source>
        <dbReference type="ARBA" id="ARBA00022691"/>
    </source>
</evidence>
<name>A0A9X2RDK5_9BACT</name>
<evidence type="ECO:0000313" key="7">
    <source>
        <dbReference type="EMBL" id="MCS3864100.1"/>
    </source>
</evidence>
<dbReference type="AlphaFoldDB" id="A0A9X2RDK5"/>
<dbReference type="GO" id="GO:0032259">
    <property type="term" value="P:methylation"/>
    <property type="evidence" value="ECO:0007669"/>
    <property type="project" value="UniProtKB-KW"/>
</dbReference>
<dbReference type="SUPFAM" id="SSF53335">
    <property type="entry name" value="S-adenosyl-L-methionine-dependent methyltransferases"/>
    <property type="match status" value="1"/>
</dbReference>